<keyword evidence="3" id="KW-0808">Transferase</keyword>
<dbReference type="EC" id="2.7.1.48" evidence="2"/>
<dbReference type="CDD" id="cd02023">
    <property type="entry name" value="UMPK"/>
    <property type="match status" value="1"/>
</dbReference>
<keyword evidence="5 8" id="KW-0418">Kinase</keyword>
<keyword evidence="4" id="KW-0547">Nucleotide-binding</keyword>
<evidence type="ECO:0000313" key="8">
    <source>
        <dbReference type="EMBL" id="KAG0256810.1"/>
    </source>
</evidence>
<dbReference type="Gene3D" id="3.40.50.300">
    <property type="entry name" value="P-loop containing nucleotide triphosphate hydrolases"/>
    <property type="match status" value="1"/>
</dbReference>
<reference evidence="8" key="1">
    <citation type="journal article" date="2020" name="Fungal Divers.">
        <title>Resolving the Mortierellaceae phylogeny through synthesis of multi-gene phylogenetics and phylogenomics.</title>
        <authorList>
            <person name="Vandepol N."/>
            <person name="Liber J."/>
            <person name="Desiro A."/>
            <person name="Na H."/>
            <person name="Kennedy M."/>
            <person name="Barry K."/>
            <person name="Grigoriev I.V."/>
            <person name="Miller A.N."/>
            <person name="O'Donnell K."/>
            <person name="Stajich J.E."/>
            <person name="Bonito G."/>
        </authorList>
    </citation>
    <scope>NUCLEOTIDE SEQUENCE</scope>
    <source>
        <strain evidence="8">BC1065</strain>
    </source>
</reference>
<feature type="compositionally biased region" description="Low complexity" evidence="6">
    <location>
        <begin position="232"/>
        <end position="280"/>
    </location>
</feature>
<dbReference type="AlphaFoldDB" id="A0A9P6U2T8"/>
<dbReference type="GO" id="GO:0005524">
    <property type="term" value="F:ATP binding"/>
    <property type="evidence" value="ECO:0007669"/>
    <property type="project" value="InterPro"/>
</dbReference>
<sequence length="308" mass="34612">MSIQLPASFTFTLPQSKVFFIGLAGGADCGKEEVCRELISRLQKIRVVDSSKCLLLHLHNFYKELSEEDRVKVAAGLYNFDHPDALDWPLVAETLHSISGGKITRLPKFDFPTKQRKWEQVPEEAQSPTVVLFEGIFVLYEESIRDILNMKLFVDLDDDERLSNRVSRKVKEDNPDSVDHILTEYVRFVKPSFDKFVNPSKKWADIIVPRGVANIAAIDLIAEHAADLMSLKQRQESQSRSSLSASPSTSSLMSSSRASLLDLDRQSATSSPSALLSTQPDLAWSTSHERRKSDVLNATEKMYSPVPE</sequence>
<evidence type="ECO:0000256" key="1">
    <source>
        <dbReference type="ARBA" id="ARBA00004690"/>
    </source>
</evidence>
<evidence type="ECO:0000256" key="6">
    <source>
        <dbReference type="SAM" id="MobiDB-lite"/>
    </source>
</evidence>
<feature type="domain" description="Phosphoribulokinase/uridine kinase" evidence="7">
    <location>
        <begin position="20"/>
        <end position="213"/>
    </location>
</feature>
<feature type="region of interest" description="Disordered" evidence="6">
    <location>
        <begin position="232"/>
        <end position="308"/>
    </location>
</feature>
<evidence type="ECO:0000259" key="7">
    <source>
        <dbReference type="Pfam" id="PF00485"/>
    </source>
</evidence>
<evidence type="ECO:0000256" key="4">
    <source>
        <dbReference type="ARBA" id="ARBA00022741"/>
    </source>
</evidence>
<organism evidence="8 9">
    <name type="scientific">Actinomortierella ambigua</name>
    <dbReference type="NCBI Taxonomy" id="1343610"/>
    <lineage>
        <taxon>Eukaryota</taxon>
        <taxon>Fungi</taxon>
        <taxon>Fungi incertae sedis</taxon>
        <taxon>Mucoromycota</taxon>
        <taxon>Mortierellomycotina</taxon>
        <taxon>Mortierellomycetes</taxon>
        <taxon>Mortierellales</taxon>
        <taxon>Mortierellaceae</taxon>
        <taxon>Actinomortierella</taxon>
    </lineage>
</organism>
<protein>
    <recommendedName>
        <fullName evidence="2">uridine/cytidine kinase</fullName>
        <ecNumber evidence="2">2.7.1.48</ecNumber>
    </recommendedName>
</protein>
<comment type="pathway">
    <text evidence="1">Pyrimidine metabolism; UMP biosynthesis via salvage pathway; UMP from uridine: step 1/1.</text>
</comment>
<comment type="caution">
    <text evidence="8">The sequence shown here is derived from an EMBL/GenBank/DDBJ whole genome shotgun (WGS) entry which is preliminary data.</text>
</comment>
<dbReference type="Proteomes" id="UP000807716">
    <property type="component" value="Unassembled WGS sequence"/>
</dbReference>
<keyword evidence="9" id="KW-1185">Reference proteome</keyword>
<dbReference type="OrthoDB" id="738517at2759"/>
<dbReference type="Pfam" id="PF00485">
    <property type="entry name" value="PRK"/>
    <property type="match status" value="1"/>
</dbReference>
<name>A0A9P6U2T8_9FUNG</name>
<evidence type="ECO:0000256" key="5">
    <source>
        <dbReference type="ARBA" id="ARBA00022777"/>
    </source>
</evidence>
<dbReference type="InterPro" id="IPR006083">
    <property type="entry name" value="PRK/URK"/>
</dbReference>
<evidence type="ECO:0000256" key="2">
    <source>
        <dbReference type="ARBA" id="ARBA00012137"/>
    </source>
</evidence>
<evidence type="ECO:0000256" key="3">
    <source>
        <dbReference type="ARBA" id="ARBA00022679"/>
    </source>
</evidence>
<dbReference type="SUPFAM" id="SSF52540">
    <property type="entry name" value="P-loop containing nucleoside triphosphate hydrolases"/>
    <property type="match status" value="1"/>
</dbReference>
<dbReference type="InterPro" id="IPR000764">
    <property type="entry name" value="Uridine_kinase-like"/>
</dbReference>
<evidence type="ECO:0000313" key="9">
    <source>
        <dbReference type="Proteomes" id="UP000807716"/>
    </source>
</evidence>
<proteinExistence type="predicted"/>
<dbReference type="EMBL" id="JAAAJB010000391">
    <property type="protein sequence ID" value="KAG0256810.1"/>
    <property type="molecule type" value="Genomic_DNA"/>
</dbReference>
<dbReference type="PANTHER" id="PTHR10285">
    <property type="entry name" value="URIDINE KINASE"/>
    <property type="match status" value="1"/>
</dbReference>
<dbReference type="InterPro" id="IPR027417">
    <property type="entry name" value="P-loop_NTPase"/>
</dbReference>
<gene>
    <name evidence="8" type="primary">UCK2</name>
    <name evidence="8" type="ORF">DFQ27_005491</name>
</gene>
<accession>A0A9P6U2T8</accession>
<dbReference type="GO" id="GO:0004849">
    <property type="term" value="F:uridine kinase activity"/>
    <property type="evidence" value="ECO:0007669"/>
    <property type="project" value="UniProtKB-EC"/>
</dbReference>
<dbReference type="PRINTS" id="PR00988">
    <property type="entry name" value="URIDINKINASE"/>
</dbReference>